<reference evidence="1 2" key="1">
    <citation type="journal article" date="2010" name="Virology">
        <title>A jumbo phage infecting the phytopathogen Ralstonia solanacearum defines a new lineage of the Myoviridae family.</title>
        <authorList>
            <person name="Yamada T."/>
            <person name="Satoh S."/>
            <person name="Ishikawa H."/>
            <person name="Fujiwara A."/>
            <person name="Kawasaki T."/>
            <person name="Fujie M."/>
            <person name="Ogata H."/>
        </authorList>
    </citation>
    <scope>NUCLEOTIDE SEQUENCE [LARGE SCALE GENOMIC DNA]</scope>
</reference>
<protein>
    <submittedName>
        <fullName evidence="1">Uncharacterized protein</fullName>
    </submittedName>
</protein>
<evidence type="ECO:0000313" key="2">
    <source>
        <dbReference type="Proteomes" id="UP000001034"/>
    </source>
</evidence>
<organism evidence="1 2">
    <name type="scientific">Ralstonia phage phiRSL1</name>
    <dbReference type="NCBI Taxonomy" id="1980924"/>
    <lineage>
        <taxon>Viruses</taxon>
        <taxon>Duplodnaviria</taxon>
        <taxon>Heunggongvirae</taxon>
        <taxon>Uroviricota</taxon>
        <taxon>Caudoviricetes</taxon>
        <taxon>Mieseafarmvirus</taxon>
        <taxon>Mieseafarmvirus RSL1</taxon>
    </lineage>
</organism>
<sequence length="78" mass="8963">MMRVEKALEAAGIECEVAGNSIQAPQARVPEVLRILKTLGLHYMGPQTRGNHTFNYNRTSKELGWIDYCPRRERIDFD</sequence>
<accession>B2ZY28</accession>
<dbReference type="Proteomes" id="UP000001034">
    <property type="component" value="Segment"/>
</dbReference>
<dbReference type="GeneID" id="6369836"/>
<dbReference type="RefSeq" id="YP_001950001.1">
    <property type="nucleotide sequence ID" value="NC_010811.2"/>
</dbReference>
<dbReference type="EMBL" id="AB366653">
    <property type="protein sequence ID" value="BAG41571.1"/>
    <property type="molecule type" value="Genomic_DNA"/>
</dbReference>
<keyword evidence="2" id="KW-1185">Reference proteome</keyword>
<dbReference type="KEGG" id="vg:6369836"/>
<proteinExistence type="predicted"/>
<name>B2ZY28_9CAUD</name>
<evidence type="ECO:0000313" key="1">
    <source>
        <dbReference type="EMBL" id="BAG41571.1"/>
    </source>
</evidence>